<feature type="chain" id="PRO_5030756672" evidence="1">
    <location>
        <begin position="22"/>
        <end position="710"/>
    </location>
</feature>
<accession>A0A7S4D342</accession>
<proteinExistence type="predicted"/>
<dbReference type="AlphaFoldDB" id="A0A7S4D342"/>
<evidence type="ECO:0000256" key="1">
    <source>
        <dbReference type="SAM" id="SignalP"/>
    </source>
</evidence>
<feature type="signal peptide" evidence="1">
    <location>
        <begin position="1"/>
        <end position="21"/>
    </location>
</feature>
<sequence length="710" mass="79636">MARQCLALALLFALLFTPANGSVGREKRTIYPNGFLSDEQQYRVVEPKQRQFQTLATVNQPIELLLTESSYNLTENEVFLLRHPIKVTDVAWRGCASYEANLTLQNTLGTLHFWAGHGAASYSDGSHSIWIVGTLDQVNWALANVKYTPPTNFIGVDQLSVSVSDGGSCSNATASTKSGVINLVVHEKNDSPMLLLLGASGADQQTHLRIRENQDVTLNFGLFDNDVTNELEVNITVFNGHLTFNYSHPWAQSWTDTSRNLTWYEVGPTYYRVTGTQANLRNYLLTGIIYHPPTNVHSQFRKPGLGLWQDLGIVTVTVSDQGYSTFTLPGTNHYTVYFNMSSDITTCPCFMFDDLNITEDAGSVHWPILMYDTEYTIVEQMSVWVTARMTLSNGTLWFPTTTAAVTYDPVFNVWTLFGTETAVQRALNGTIFTPQPDFIGTSTLEIFVKDETRTGDLLQVFRNHTVYGYVHVIPINDPPRIIGGDTVYHFNRNMTLVFEDLSVYDPDASMTTDYMDIYISTESGQIVFPSDPLAIGAHNVTGNYQDMTSNITMRATLHQLNMLLKGMQYRSTTTWAEYITHIADNVHAVDYINITVNDNGYTGSGGPQMAYARVQITAYADLFPTCQSFIDIHRAYCGCYYIAYPDLLPINSTVPLFAMIPMDFPMRLYFPETAHRGFAQGCCQSWGPHERSLHFTKRYGVGLCANADFF</sequence>
<gene>
    <name evidence="2" type="ORF">EGYM00163_LOCUS25857</name>
</gene>
<protein>
    <submittedName>
        <fullName evidence="2">Uncharacterized protein</fullName>
    </submittedName>
</protein>
<dbReference type="EMBL" id="HBJA01073674">
    <property type="protein sequence ID" value="CAE0814701.1"/>
    <property type="molecule type" value="Transcribed_RNA"/>
</dbReference>
<name>A0A7S4D342_9EUGL</name>
<reference evidence="2" key="1">
    <citation type="submission" date="2021-01" db="EMBL/GenBank/DDBJ databases">
        <authorList>
            <person name="Corre E."/>
            <person name="Pelletier E."/>
            <person name="Niang G."/>
            <person name="Scheremetjew M."/>
            <person name="Finn R."/>
            <person name="Kale V."/>
            <person name="Holt S."/>
            <person name="Cochrane G."/>
            <person name="Meng A."/>
            <person name="Brown T."/>
            <person name="Cohen L."/>
        </authorList>
    </citation>
    <scope>NUCLEOTIDE SEQUENCE</scope>
    <source>
        <strain evidence="2">CCMP1594</strain>
    </source>
</reference>
<organism evidence="2">
    <name type="scientific">Eutreptiella gymnastica</name>
    <dbReference type="NCBI Taxonomy" id="73025"/>
    <lineage>
        <taxon>Eukaryota</taxon>
        <taxon>Discoba</taxon>
        <taxon>Euglenozoa</taxon>
        <taxon>Euglenida</taxon>
        <taxon>Spirocuta</taxon>
        <taxon>Euglenophyceae</taxon>
        <taxon>Eutreptiales</taxon>
        <taxon>Eutreptiaceae</taxon>
        <taxon>Eutreptiella</taxon>
    </lineage>
</organism>
<evidence type="ECO:0000313" key="2">
    <source>
        <dbReference type="EMBL" id="CAE0814701.1"/>
    </source>
</evidence>
<keyword evidence="1" id="KW-0732">Signal</keyword>